<dbReference type="PANTHER" id="PTHR13802:SF52">
    <property type="entry name" value="MUCIN-4"/>
    <property type="match status" value="1"/>
</dbReference>
<feature type="domain" description="NIDO" evidence="7">
    <location>
        <begin position="1"/>
        <end position="156"/>
    </location>
</feature>
<name>A0A819L9E4_9BILA</name>
<dbReference type="PROSITE" id="PS51220">
    <property type="entry name" value="NIDO"/>
    <property type="match status" value="1"/>
</dbReference>
<evidence type="ECO:0000256" key="4">
    <source>
        <dbReference type="ARBA" id="ARBA00023136"/>
    </source>
</evidence>
<feature type="domain" description="AMOP" evidence="6">
    <location>
        <begin position="142"/>
        <end position="291"/>
    </location>
</feature>
<comment type="caution">
    <text evidence="10">The sequence shown here is derived from an EMBL/GenBank/DDBJ whole genome shotgun (WGS) entry which is preliminary data.</text>
</comment>
<evidence type="ECO:0000313" key="9">
    <source>
        <dbReference type="EMBL" id="CAF1298394.1"/>
    </source>
</evidence>
<gene>
    <name evidence="10" type="ORF">FNK824_LOCUS23757</name>
    <name evidence="9" type="ORF">SEV965_LOCUS26150</name>
</gene>
<dbReference type="EMBL" id="CAJOBE010005102">
    <property type="protein sequence ID" value="CAF3960638.1"/>
    <property type="molecule type" value="Genomic_DNA"/>
</dbReference>
<dbReference type="Pfam" id="PF06119">
    <property type="entry name" value="NIDO"/>
    <property type="match status" value="1"/>
</dbReference>
<dbReference type="InterPro" id="IPR051495">
    <property type="entry name" value="Epithelial_Barrier/Signaling"/>
</dbReference>
<reference evidence="10" key="1">
    <citation type="submission" date="2021-02" db="EMBL/GenBank/DDBJ databases">
        <authorList>
            <person name="Nowell W R."/>
        </authorList>
    </citation>
    <scope>NUCLEOTIDE SEQUENCE</scope>
</reference>
<organism evidence="10 11">
    <name type="scientific">Rotaria sordida</name>
    <dbReference type="NCBI Taxonomy" id="392033"/>
    <lineage>
        <taxon>Eukaryota</taxon>
        <taxon>Metazoa</taxon>
        <taxon>Spiralia</taxon>
        <taxon>Gnathifera</taxon>
        <taxon>Rotifera</taxon>
        <taxon>Eurotatoria</taxon>
        <taxon>Bdelloidea</taxon>
        <taxon>Philodinida</taxon>
        <taxon>Philodinidae</taxon>
        <taxon>Rotaria</taxon>
    </lineage>
</organism>
<evidence type="ECO:0000256" key="5">
    <source>
        <dbReference type="ARBA" id="ARBA00023157"/>
    </source>
</evidence>
<protein>
    <submittedName>
        <fullName evidence="10">Uncharacterized protein</fullName>
    </submittedName>
</protein>
<dbReference type="Pfam" id="PF00094">
    <property type="entry name" value="VWD"/>
    <property type="match status" value="1"/>
</dbReference>
<dbReference type="PROSITE" id="PS50856">
    <property type="entry name" value="AMOP"/>
    <property type="match status" value="1"/>
</dbReference>
<feature type="domain" description="VWFD" evidence="8">
    <location>
        <begin position="302"/>
        <end position="517"/>
    </location>
</feature>
<dbReference type="InterPro" id="IPR005533">
    <property type="entry name" value="AMOP_dom"/>
</dbReference>
<evidence type="ECO:0000259" key="7">
    <source>
        <dbReference type="PROSITE" id="PS51220"/>
    </source>
</evidence>
<dbReference type="PANTHER" id="PTHR13802">
    <property type="entry name" value="MUCIN 4-RELATED"/>
    <property type="match status" value="1"/>
</dbReference>
<dbReference type="EMBL" id="CAJNOU010002184">
    <property type="protein sequence ID" value="CAF1298394.1"/>
    <property type="molecule type" value="Genomic_DNA"/>
</dbReference>
<dbReference type="Proteomes" id="UP000663889">
    <property type="component" value="Unassembled WGS sequence"/>
</dbReference>
<dbReference type="PROSITE" id="PS51233">
    <property type="entry name" value="VWFD"/>
    <property type="match status" value="1"/>
</dbReference>
<keyword evidence="4" id="KW-0472">Membrane</keyword>
<dbReference type="GO" id="GO:0007160">
    <property type="term" value="P:cell-matrix adhesion"/>
    <property type="evidence" value="ECO:0007669"/>
    <property type="project" value="InterPro"/>
</dbReference>
<keyword evidence="5" id="KW-1015">Disulfide bond</keyword>
<evidence type="ECO:0000256" key="3">
    <source>
        <dbReference type="ARBA" id="ARBA00022989"/>
    </source>
</evidence>
<evidence type="ECO:0000256" key="2">
    <source>
        <dbReference type="ARBA" id="ARBA00022692"/>
    </source>
</evidence>
<dbReference type="Pfam" id="PF03782">
    <property type="entry name" value="AMOP"/>
    <property type="match status" value="1"/>
</dbReference>
<dbReference type="SMART" id="SM00539">
    <property type="entry name" value="NIDO"/>
    <property type="match status" value="1"/>
</dbReference>
<dbReference type="GO" id="GO:0016020">
    <property type="term" value="C:membrane"/>
    <property type="evidence" value="ECO:0007669"/>
    <property type="project" value="UniProtKB-SubCell"/>
</dbReference>
<keyword evidence="2" id="KW-0812">Transmembrane</keyword>
<evidence type="ECO:0000259" key="8">
    <source>
        <dbReference type="PROSITE" id="PS51233"/>
    </source>
</evidence>
<evidence type="ECO:0000256" key="1">
    <source>
        <dbReference type="ARBA" id="ARBA00004370"/>
    </source>
</evidence>
<comment type="subcellular location">
    <subcellularLocation>
        <location evidence="1">Membrane</location>
    </subcellularLocation>
</comment>
<dbReference type="InterPro" id="IPR001846">
    <property type="entry name" value="VWF_type-D"/>
</dbReference>
<evidence type="ECO:0000313" key="11">
    <source>
        <dbReference type="Proteomes" id="UP000663874"/>
    </source>
</evidence>
<evidence type="ECO:0000313" key="10">
    <source>
        <dbReference type="EMBL" id="CAF3960638.1"/>
    </source>
</evidence>
<evidence type="ECO:0000259" key="6">
    <source>
        <dbReference type="PROSITE" id="PS50856"/>
    </source>
</evidence>
<accession>A0A819L9E4</accession>
<dbReference type="SMART" id="SM00723">
    <property type="entry name" value="AMOP"/>
    <property type="match status" value="1"/>
</dbReference>
<proteinExistence type="predicted"/>
<keyword evidence="3" id="KW-1133">Transmembrane helix</keyword>
<dbReference type="AlphaFoldDB" id="A0A819L9E4"/>
<dbReference type="InterPro" id="IPR003886">
    <property type="entry name" value="NIDO_dom"/>
</dbReference>
<dbReference type="Proteomes" id="UP000663874">
    <property type="component" value="Unassembled WGS sequence"/>
</dbReference>
<sequence>MGNRVYYHIYSDTSPSNITSLVFTKAGDYVRRFFPQQRLFEPTMVITGTWYRVGAYDRQTDRLNTFQIVLATDSDRSFVFLLYHDLQWAGPAYTTEPYAQAGFNAGDESIAYVTTCFIRVVARFEAKIYAGLNTGLLTVRSPTSFASEFCVEWSRQQPEPSAWNGGILPCPMTRTQAIAAGRCCYESDSQCYRSNPNSNNCWLHQARLGHNENSAVECYVSKSSNIHGAGAECCYDFEGQLITRGTGAGTDDRYRSFVLPVQHFFEDTLPYLQCCMISTDVEMCNIYMYYRPPRRGSNTMGQSGGTWGDPHFITLDGTSYTFNGYGEYTYLAISNDQLPPGAFQSSNRAHVFMSQIRTMPLESNDVTVTRGFAARSSDPESQPISITVSRRENLIMRRGNELLEFEDNIHMLFFPEMTIERNPIDSTILTLSWTIGVTVQIKLAETTSPSVALVLNVAASIADTFRERTYGLLGIYDNEPNNDLRAQNGIVVNSNALLEQIHRQFGVTWAIDPDTSLFYYESGQSAEFFENQNRLFVPSFTEPVNTAAEDASFRRTCKIDANSSSSSWNTAQRTCYYDMSITRDETFAQTSFDAGDEILAIKADLRNPPLFNVELPVSMKSKHGEQIHLIIDATSNYSMSVIVLSADHLPRDATFNTQTKVFQWTAIEGEDYVRIRAKDSTYNLTSTHDIVFQVEHADESSGIQSEMQSSLFFLAILFCMLFK</sequence>